<evidence type="ECO:0000313" key="2">
    <source>
        <dbReference type="Proteomes" id="UP001379533"/>
    </source>
</evidence>
<reference evidence="1 2" key="1">
    <citation type="submission" date="2021-12" db="EMBL/GenBank/DDBJ databases">
        <title>Discovery of the Pendulisporaceae a myxobacterial family with distinct sporulation behavior and unique specialized metabolism.</title>
        <authorList>
            <person name="Garcia R."/>
            <person name="Popoff A."/>
            <person name="Bader C.D."/>
            <person name="Loehr J."/>
            <person name="Walesch S."/>
            <person name="Walt C."/>
            <person name="Boldt J."/>
            <person name="Bunk B."/>
            <person name="Haeckl F.J.F.P.J."/>
            <person name="Gunesch A.P."/>
            <person name="Birkelbach J."/>
            <person name="Nuebel U."/>
            <person name="Pietschmann T."/>
            <person name="Bach T."/>
            <person name="Mueller R."/>
        </authorList>
    </citation>
    <scope>NUCLEOTIDE SEQUENCE [LARGE SCALE GENOMIC DNA]</scope>
    <source>
        <strain evidence="1 2">MSr12523</strain>
    </source>
</reference>
<gene>
    <name evidence="1" type="ORF">LZC95_03280</name>
</gene>
<proteinExistence type="predicted"/>
<protein>
    <submittedName>
        <fullName evidence="1">Four helix bundle protein</fullName>
    </submittedName>
</protein>
<dbReference type="NCBIfam" id="TIGR02436">
    <property type="entry name" value="four helix bundle protein"/>
    <property type="match status" value="1"/>
</dbReference>
<dbReference type="InterPro" id="IPR036583">
    <property type="entry name" value="23S_rRNA_IVS_sf"/>
</dbReference>
<dbReference type="Gene3D" id="1.20.1440.60">
    <property type="entry name" value="23S rRNA-intervening sequence"/>
    <property type="match status" value="1"/>
</dbReference>
<dbReference type="InterPro" id="IPR012657">
    <property type="entry name" value="23S_rRNA-intervening_sequence"/>
</dbReference>
<dbReference type="EMBL" id="CP089982">
    <property type="protein sequence ID" value="WXA95862.1"/>
    <property type="molecule type" value="Genomic_DNA"/>
</dbReference>
<organism evidence="1 2">
    <name type="scientific">Pendulispora brunnea</name>
    <dbReference type="NCBI Taxonomy" id="2905690"/>
    <lineage>
        <taxon>Bacteria</taxon>
        <taxon>Pseudomonadati</taxon>
        <taxon>Myxococcota</taxon>
        <taxon>Myxococcia</taxon>
        <taxon>Myxococcales</taxon>
        <taxon>Sorangiineae</taxon>
        <taxon>Pendulisporaceae</taxon>
        <taxon>Pendulispora</taxon>
    </lineage>
</organism>
<dbReference type="Proteomes" id="UP001379533">
    <property type="component" value="Chromosome"/>
</dbReference>
<dbReference type="SUPFAM" id="SSF158446">
    <property type="entry name" value="IVS-encoded protein-like"/>
    <property type="match status" value="1"/>
</dbReference>
<accession>A0ABZ2KB08</accession>
<name>A0ABZ2KB08_9BACT</name>
<sequence length="126" mass="13815">MILSLEKGMQATPPHRPSRFQVLELAVQAIEVLAPVVARIRRCDRDLGEQLRRALSSVALNIAEGNRSQGGHRIARFSTAAGSNGESRAALRVAVAWGYVQPRELEAADELLDRVAAMLYRLGAKR</sequence>
<dbReference type="Pfam" id="PF05635">
    <property type="entry name" value="23S_rRNA_IVP"/>
    <property type="match status" value="1"/>
</dbReference>
<keyword evidence="2" id="KW-1185">Reference proteome</keyword>
<dbReference type="RefSeq" id="WP_394846472.1">
    <property type="nucleotide sequence ID" value="NZ_CP089982.1"/>
</dbReference>
<evidence type="ECO:0000313" key="1">
    <source>
        <dbReference type="EMBL" id="WXA95862.1"/>
    </source>
</evidence>